<evidence type="ECO:0000256" key="10">
    <source>
        <dbReference type="ARBA" id="ARBA00022840"/>
    </source>
</evidence>
<evidence type="ECO:0000256" key="2">
    <source>
        <dbReference type="ARBA" id="ARBA00012513"/>
    </source>
</evidence>
<evidence type="ECO:0000256" key="6">
    <source>
        <dbReference type="ARBA" id="ARBA00022692"/>
    </source>
</evidence>
<dbReference type="PANTHER" id="PTHR47976:SF108">
    <property type="entry name" value="G-TYPE LECTIN S-RECEPTOR-LIKE SERINE_THREONINE-PROTEIN KINASE LECRK1"/>
    <property type="match status" value="1"/>
</dbReference>
<dbReference type="Gene3D" id="3.30.200.20">
    <property type="entry name" value="Phosphorylase Kinase, domain 1"/>
    <property type="match status" value="1"/>
</dbReference>
<keyword evidence="22" id="KW-1185">Reference proteome</keyword>
<dbReference type="AlphaFoldDB" id="A0A835MB00"/>
<evidence type="ECO:0000256" key="15">
    <source>
        <dbReference type="ARBA" id="ARBA00023180"/>
    </source>
</evidence>
<dbReference type="InterPro" id="IPR051343">
    <property type="entry name" value="G-type_lectin_kinases/EP1-like"/>
</dbReference>
<keyword evidence="10 18" id="KW-0067">ATP-binding</keyword>
<dbReference type="PANTHER" id="PTHR47976">
    <property type="entry name" value="G-TYPE LECTIN S-RECEPTOR-LIKE SERINE/THREONINE-PROTEIN KINASE SD2-5"/>
    <property type="match status" value="1"/>
</dbReference>
<keyword evidence="12 19" id="KW-0472">Membrane</keyword>
<gene>
    <name evidence="21" type="ORF">IFM89_030683</name>
</gene>
<comment type="catalytic activity">
    <reaction evidence="17">
        <text>L-seryl-[protein] + ATP = O-phospho-L-seryl-[protein] + ADP + H(+)</text>
        <dbReference type="Rhea" id="RHEA:17989"/>
        <dbReference type="Rhea" id="RHEA-COMP:9863"/>
        <dbReference type="Rhea" id="RHEA-COMP:11604"/>
        <dbReference type="ChEBI" id="CHEBI:15378"/>
        <dbReference type="ChEBI" id="CHEBI:29999"/>
        <dbReference type="ChEBI" id="CHEBI:30616"/>
        <dbReference type="ChEBI" id="CHEBI:83421"/>
        <dbReference type="ChEBI" id="CHEBI:456216"/>
        <dbReference type="EC" id="2.7.11.1"/>
    </reaction>
</comment>
<dbReference type="EC" id="2.7.11.1" evidence="2"/>
<evidence type="ECO:0000256" key="14">
    <source>
        <dbReference type="ARBA" id="ARBA00023170"/>
    </source>
</evidence>
<dbReference type="Pfam" id="PF07714">
    <property type="entry name" value="PK_Tyr_Ser-Thr"/>
    <property type="match status" value="1"/>
</dbReference>
<evidence type="ECO:0000256" key="8">
    <source>
        <dbReference type="ARBA" id="ARBA00022741"/>
    </source>
</evidence>
<keyword evidence="6 19" id="KW-0812">Transmembrane</keyword>
<keyword evidence="5" id="KW-0808">Transferase</keyword>
<dbReference type="SUPFAM" id="SSF56112">
    <property type="entry name" value="Protein kinase-like (PK-like)"/>
    <property type="match status" value="1"/>
</dbReference>
<dbReference type="GO" id="GO:0016020">
    <property type="term" value="C:membrane"/>
    <property type="evidence" value="ECO:0007669"/>
    <property type="project" value="UniProtKB-SubCell"/>
</dbReference>
<keyword evidence="13" id="KW-1015">Disulfide bond</keyword>
<evidence type="ECO:0000259" key="20">
    <source>
        <dbReference type="PROSITE" id="PS50011"/>
    </source>
</evidence>
<comment type="caution">
    <text evidence="21">The sequence shown here is derived from an EMBL/GenBank/DDBJ whole genome shotgun (WGS) entry which is preliminary data.</text>
</comment>
<dbReference type="GO" id="GO:0005524">
    <property type="term" value="F:ATP binding"/>
    <property type="evidence" value="ECO:0007669"/>
    <property type="project" value="UniProtKB-UniRule"/>
</dbReference>
<dbReference type="Proteomes" id="UP000631114">
    <property type="component" value="Unassembled WGS sequence"/>
</dbReference>
<evidence type="ECO:0000256" key="18">
    <source>
        <dbReference type="PROSITE-ProRule" id="PRU10141"/>
    </source>
</evidence>
<comment type="catalytic activity">
    <reaction evidence="16">
        <text>L-threonyl-[protein] + ATP = O-phospho-L-threonyl-[protein] + ADP + H(+)</text>
        <dbReference type="Rhea" id="RHEA:46608"/>
        <dbReference type="Rhea" id="RHEA-COMP:11060"/>
        <dbReference type="Rhea" id="RHEA-COMP:11605"/>
        <dbReference type="ChEBI" id="CHEBI:15378"/>
        <dbReference type="ChEBI" id="CHEBI:30013"/>
        <dbReference type="ChEBI" id="CHEBI:30616"/>
        <dbReference type="ChEBI" id="CHEBI:61977"/>
        <dbReference type="ChEBI" id="CHEBI:456216"/>
        <dbReference type="EC" id="2.7.11.1"/>
    </reaction>
</comment>
<protein>
    <recommendedName>
        <fullName evidence="2">non-specific serine/threonine protein kinase</fullName>
        <ecNumber evidence="2">2.7.11.1</ecNumber>
    </recommendedName>
</protein>
<feature type="domain" description="Protein kinase" evidence="20">
    <location>
        <begin position="65"/>
        <end position="217"/>
    </location>
</feature>
<keyword evidence="8 18" id="KW-0547">Nucleotide-binding</keyword>
<evidence type="ECO:0000256" key="11">
    <source>
        <dbReference type="ARBA" id="ARBA00022989"/>
    </source>
</evidence>
<organism evidence="21 22">
    <name type="scientific">Coptis chinensis</name>
    <dbReference type="NCBI Taxonomy" id="261450"/>
    <lineage>
        <taxon>Eukaryota</taxon>
        <taxon>Viridiplantae</taxon>
        <taxon>Streptophyta</taxon>
        <taxon>Embryophyta</taxon>
        <taxon>Tracheophyta</taxon>
        <taxon>Spermatophyta</taxon>
        <taxon>Magnoliopsida</taxon>
        <taxon>Ranunculales</taxon>
        <taxon>Ranunculaceae</taxon>
        <taxon>Coptidoideae</taxon>
        <taxon>Coptis</taxon>
    </lineage>
</organism>
<evidence type="ECO:0000313" key="21">
    <source>
        <dbReference type="EMBL" id="KAF9626018.1"/>
    </source>
</evidence>
<feature type="transmembrane region" description="Helical" evidence="19">
    <location>
        <begin position="12"/>
        <end position="32"/>
    </location>
</feature>
<dbReference type="InterPro" id="IPR017441">
    <property type="entry name" value="Protein_kinase_ATP_BS"/>
</dbReference>
<dbReference type="FunFam" id="3.30.200.20:FF:000059">
    <property type="entry name" value="S-receptor-like serine/threonine-protein kinase"/>
    <property type="match status" value="1"/>
</dbReference>
<keyword evidence="3" id="KW-0723">Serine/threonine-protein kinase</keyword>
<keyword evidence="7" id="KW-0732">Signal</keyword>
<evidence type="ECO:0000256" key="12">
    <source>
        <dbReference type="ARBA" id="ARBA00023136"/>
    </source>
</evidence>
<evidence type="ECO:0000256" key="17">
    <source>
        <dbReference type="ARBA" id="ARBA00048679"/>
    </source>
</evidence>
<accession>A0A835MB00</accession>
<sequence length="217" mass="24793">MEKENKWFPPVIIVLGGSALLNLLFLLLVFYCSRQKKQNIRLQDPCTLGVNLRSFTYKELEEVTNGYNEELGKGAFSTVYKGKLKSDSRNFVAVKRLEKVVERNDKEFKSEVSAIGKTNHKNLVQLLGFCDEEAHQILVYEFMKNGSLESFLFESSRLSWFQRTQIALGIARGLEYLHEACEDPSLRPSMKKVIRMLEGDVEVLIPPDPYSFVSSIG</sequence>
<keyword evidence="11 19" id="KW-1133">Transmembrane helix</keyword>
<name>A0A835MB00_9MAGN</name>
<keyword evidence="4" id="KW-0245">EGF-like domain</keyword>
<dbReference type="GO" id="GO:0004674">
    <property type="term" value="F:protein serine/threonine kinase activity"/>
    <property type="evidence" value="ECO:0007669"/>
    <property type="project" value="UniProtKB-KW"/>
</dbReference>
<keyword evidence="9" id="KW-0418">Kinase</keyword>
<dbReference type="OrthoDB" id="5857966at2759"/>
<dbReference type="Gene3D" id="1.10.510.10">
    <property type="entry name" value="Transferase(Phosphotransferase) domain 1"/>
    <property type="match status" value="1"/>
</dbReference>
<dbReference type="PROSITE" id="PS50011">
    <property type="entry name" value="PROTEIN_KINASE_DOM"/>
    <property type="match status" value="1"/>
</dbReference>
<dbReference type="EMBL" id="JADFTS010000001">
    <property type="protein sequence ID" value="KAF9626018.1"/>
    <property type="molecule type" value="Genomic_DNA"/>
</dbReference>
<evidence type="ECO:0000256" key="16">
    <source>
        <dbReference type="ARBA" id="ARBA00047899"/>
    </source>
</evidence>
<evidence type="ECO:0000256" key="9">
    <source>
        <dbReference type="ARBA" id="ARBA00022777"/>
    </source>
</evidence>
<evidence type="ECO:0000256" key="5">
    <source>
        <dbReference type="ARBA" id="ARBA00022679"/>
    </source>
</evidence>
<evidence type="ECO:0000256" key="4">
    <source>
        <dbReference type="ARBA" id="ARBA00022536"/>
    </source>
</evidence>
<evidence type="ECO:0000256" key="13">
    <source>
        <dbReference type="ARBA" id="ARBA00023157"/>
    </source>
</evidence>
<reference evidence="21 22" key="1">
    <citation type="submission" date="2020-10" db="EMBL/GenBank/DDBJ databases">
        <title>The Coptis chinensis genome and diversification of protoberbering-type alkaloids.</title>
        <authorList>
            <person name="Wang B."/>
            <person name="Shu S."/>
            <person name="Song C."/>
            <person name="Liu Y."/>
        </authorList>
    </citation>
    <scope>NUCLEOTIDE SEQUENCE [LARGE SCALE GENOMIC DNA]</scope>
    <source>
        <strain evidence="21">HL-2020</strain>
        <tissue evidence="21">Leaf</tissue>
    </source>
</reference>
<evidence type="ECO:0000313" key="22">
    <source>
        <dbReference type="Proteomes" id="UP000631114"/>
    </source>
</evidence>
<evidence type="ECO:0000256" key="7">
    <source>
        <dbReference type="ARBA" id="ARBA00022729"/>
    </source>
</evidence>
<feature type="binding site" evidence="18">
    <location>
        <position position="95"/>
    </location>
    <ligand>
        <name>ATP</name>
        <dbReference type="ChEBI" id="CHEBI:30616"/>
    </ligand>
</feature>
<dbReference type="PROSITE" id="PS00107">
    <property type="entry name" value="PROTEIN_KINASE_ATP"/>
    <property type="match status" value="1"/>
</dbReference>
<evidence type="ECO:0000256" key="19">
    <source>
        <dbReference type="SAM" id="Phobius"/>
    </source>
</evidence>
<evidence type="ECO:0000256" key="1">
    <source>
        <dbReference type="ARBA" id="ARBA00004479"/>
    </source>
</evidence>
<keyword evidence="15" id="KW-0325">Glycoprotein</keyword>
<keyword evidence="14" id="KW-0675">Receptor</keyword>
<dbReference type="InterPro" id="IPR011009">
    <property type="entry name" value="Kinase-like_dom_sf"/>
</dbReference>
<comment type="subcellular location">
    <subcellularLocation>
        <location evidence="1">Membrane</location>
        <topology evidence="1">Single-pass type I membrane protein</topology>
    </subcellularLocation>
</comment>
<evidence type="ECO:0000256" key="3">
    <source>
        <dbReference type="ARBA" id="ARBA00022527"/>
    </source>
</evidence>
<dbReference type="InterPro" id="IPR000719">
    <property type="entry name" value="Prot_kinase_dom"/>
</dbReference>
<proteinExistence type="predicted"/>
<dbReference type="InterPro" id="IPR001245">
    <property type="entry name" value="Ser-Thr/Tyr_kinase_cat_dom"/>
</dbReference>